<sequence>MLYEFEDRQTFLVEKESSNEEKQSIVQNKADGAGDCWNSQKDENVFTSQPLQDGHQNVSKLDKGVQVPPSPEKGKGSLRYLKRIQWENLTFSLLIVSLVLGLLVLYAVEQGNRDLAKKYAQAQETLTNKEEQIRKLHADATLARVTGDKDNVKGFMPIEWAATSVSNLIGSALRLLDMFPGY</sequence>
<dbReference type="EMBL" id="LJIJ01000436">
    <property type="protein sequence ID" value="ODM97509.1"/>
    <property type="molecule type" value="Genomic_DNA"/>
</dbReference>
<proteinExistence type="predicted"/>
<dbReference type="Proteomes" id="UP000094527">
    <property type="component" value="Unassembled WGS sequence"/>
</dbReference>
<keyword evidence="2" id="KW-0812">Transmembrane</keyword>
<evidence type="ECO:0000256" key="2">
    <source>
        <dbReference type="SAM" id="Phobius"/>
    </source>
</evidence>
<evidence type="ECO:0000313" key="4">
    <source>
        <dbReference type="Proteomes" id="UP000094527"/>
    </source>
</evidence>
<feature type="transmembrane region" description="Helical" evidence="2">
    <location>
        <begin position="89"/>
        <end position="108"/>
    </location>
</feature>
<keyword evidence="2" id="KW-0472">Membrane</keyword>
<evidence type="ECO:0000313" key="3">
    <source>
        <dbReference type="EMBL" id="ODM97509.1"/>
    </source>
</evidence>
<accession>A0A1D2MWU0</accession>
<protein>
    <submittedName>
        <fullName evidence="3">Uncharacterized protein</fullName>
    </submittedName>
</protein>
<feature type="coiled-coil region" evidence="1">
    <location>
        <begin position="112"/>
        <end position="139"/>
    </location>
</feature>
<reference evidence="3 4" key="1">
    <citation type="journal article" date="2016" name="Genome Biol. Evol.">
        <title>Gene Family Evolution Reflects Adaptation to Soil Environmental Stressors in the Genome of the Collembolan Orchesella cincta.</title>
        <authorList>
            <person name="Faddeeva-Vakhrusheva A."/>
            <person name="Derks M.F."/>
            <person name="Anvar S.Y."/>
            <person name="Agamennone V."/>
            <person name="Suring W."/>
            <person name="Smit S."/>
            <person name="van Straalen N.M."/>
            <person name="Roelofs D."/>
        </authorList>
    </citation>
    <scope>NUCLEOTIDE SEQUENCE [LARGE SCALE GENOMIC DNA]</scope>
    <source>
        <tissue evidence="3">Mixed pool</tissue>
    </source>
</reference>
<keyword evidence="4" id="KW-1185">Reference proteome</keyword>
<evidence type="ECO:0000256" key="1">
    <source>
        <dbReference type="SAM" id="Coils"/>
    </source>
</evidence>
<comment type="caution">
    <text evidence="3">The sequence shown here is derived from an EMBL/GenBank/DDBJ whole genome shotgun (WGS) entry which is preliminary data.</text>
</comment>
<organism evidence="3 4">
    <name type="scientific">Orchesella cincta</name>
    <name type="common">Springtail</name>
    <name type="synonym">Podura cincta</name>
    <dbReference type="NCBI Taxonomy" id="48709"/>
    <lineage>
        <taxon>Eukaryota</taxon>
        <taxon>Metazoa</taxon>
        <taxon>Ecdysozoa</taxon>
        <taxon>Arthropoda</taxon>
        <taxon>Hexapoda</taxon>
        <taxon>Collembola</taxon>
        <taxon>Entomobryomorpha</taxon>
        <taxon>Entomobryoidea</taxon>
        <taxon>Orchesellidae</taxon>
        <taxon>Orchesellinae</taxon>
        <taxon>Orchesella</taxon>
    </lineage>
</organism>
<gene>
    <name evidence="3" type="ORF">Ocin01_09161</name>
</gene>
<name>A0A1D2MWU0_ORCCI</name>
<dbReference type="AlphaFoldDB" id="A0A1D2MWU0"/>
<keyword evidence="2" id="KW-1133">Transmembrane helix</keyword>
<keyword evidence="1" id="KW-0175">Coiled coil</keyword>